<name>X1LKF7_9ZZZZ</name>
<protein>
    <submittedName>
        <fullName evidence="1">Uncharacterized protein</fullName>
    </submittedName>
</protein>
<proteinExistence type="predicted"/>
<comment type="caution">
    <text evidence="1">The sequence shown here is derived from an EMBL/GenBank/DDBJ whole genome shotgun (WGS) entry which is preliminary data.</text>
</comment>
<sequence>MIAKLIYQCPQCHDLFGEQGDCSNCGCPLEPTAAINAYELHELIKRLATPEGIVKAMVAAQKWLLS</sequence>
<gene>
    <name evidence="1" type="ORF">S06H3_31123</name>
</gene>
<dbReference type="AlphaFoldDB" id="X1LKF7"/>
<organism evidence="1">
    <name type="scientific">marine sediment metagenome</name>
    <dbReference type="NCBI Taxonomy" id="412755"/>
    <lineage>
        <taxon>unclassified sequences</taxon>
        <taxon>metagenomes</taxon>
        <taxon>ecological metagenomes</taxon>
    </lineage>
</organism>
<accession>X1LKF7</accession>
<evidence type="ECO:0000313" key="1">
    <source>
        <dbReference type="EMBL" id="GAI19553.1"/>
    </source>
</evidence>
<reference evidence="1" key="1">
    <citation type="journal article" date="2014" name="Front. Microbiol.">
        <title>High frequency of phylogenetically diverse reductive dehalogenase-homologous genes in deep subseafloor sedimentary metagenomes.</title>
        <authorList>
            <person name="Kawai M."/>
            <person name="Futagami T."/>
            <person name="Toyoda A."/>
            <person name="Takaki Y."/>
            <person name="Nishi S."/>
            <person name="Hori S."/>
            <person name="Arai W."/>
            <person name="Tsubouchi T."/>
            <person name="Morono Y."/>
            <person name="Uchiyama I."/>
            <person name="Ito T."/>
            <person name="Fujiyama A."/>
            <person name="Inagaki F."/>
            <person name="Takami H."/>
        </authorList>
    </citation>
    <scope>NUCLEOTIDE SEQUENCE</scope>
    <source>
        <strain evidence="1">Expedition CK06-06</strain>
    </source>
</reference>
<dbReference type="EMBL" id="BARV01018396">
    <property type="protein sequence ID" value="GAI19553.1"/>
    <property type="molecule type" value="Genomic_DNA"/>
</dbReference>